<sequence>MRNFIMKKKNVNPPKPVGVLELKVQQKIFKTFQIDHSLSLLKNLSQRNRHLWYMAHNAVAPTPVSDIINAITASSSACSENSESGSIIDETVPVLRQEVIKETFPTEPAEDMAHFVTTLDVNGGRVATRLNDYIYELYNPTEEPVMEIILFHGLGLHDSANFHLSTWISGDIGEQHVWPKTWLADDFPLAKVLTVSFDSSVYQTAEQGRIDLHYAAESLMNCLLLEGEKPSSRPLILVGYSFGGILIKQLCLHASQNQDSSDHGSSLGSFLKRIRAIYFMGTPHRGMIHQEFEKVVQENASPLFKNVTILNKELARFHEMFRRLRSSYDWHIAGIGELNETRWGAFQNVLVPEASARYGKPFIMVNADHNSLSKPTDKTSVVYKQLKSLIQASLSSRVSFN</sequence>
<keyword evidence="6" id="KW-0472">Membrane</keyword>
<evidence type="ECO:0000256" key="3">
    <source>
        <dbReference type="ARBA" id="ARBA00004370"/>
    </source>
</evidence>
<dbReference type="AlphaFoldDB" id="A0ABD1YSZ8"/>
<dbReference type="Gene3D" id="3.40.50.1820">
    <property type="entry name" value="alpha/beta hydrolase"/>
    <property type="match status" value="1"/>
</dbReference>
<evidence type="ECO:0000256" key="6">
    <source>
        <dbReference type="ARBA" id="ARBA00023136"/>
    </source>
</evidence>
<evidence type="ECO:0000256" key="1">
    <source>
        <dbReference type="ARBA" id="ARBA00004173"/>
    </source>
</evidence>
<reference evidence="7 8" key="1">
    <citation type="submission" date="2024-09" db="EMBL/GenBank/DDBJ databases">
        <title>Chromosome-scale assembly of Riccia fluitans.</title>
        <authorList>
            <person name="Paukszto L."/>
            <person name="Sawicki J."/>
            <person name="Karawczyk K."/>
            <person name="Piernik-Szablinska J."/>
            <person name="Szczecinska M."/>
            <person name="Mazdziarz M."/>
        </authorList>
    </citation>
    <scope>NUCLEOTIDE SEQUENCE [LARGE SCALE GENOMIC DNA]</scope>
    <source>
        <strain evidence="7">Rf_01</strain>
        <tissue evidence="7">Aerial parts of the thallus</tissue>
    </source>
</reference>
<evidence type="ECO:0000313" key="8">
    <source>
        <dbReference type="Proteomes" id="UP001605036"/>
    </source>
</evidence>
<dbReference type="Proteomes" id="UP001605036">
    <property type="component" value="Unassembled WGS sequence"/>
</dbReference>
<keyword evidence="8" id="KW-1185">Reference proteome</keyword>
<protein>
    <recommendedName>
        <fullName evidence="9">DUF676 domain-containing protein</fullName>
    </recommendedName>
</protein>
<comment type="subcellular location">
    <subcellularLocation>
        <location evidence="2">Endoplasmic reticulum</location>
    </subcellularLocation>
    <subcellularLocation>
        <location evidence="3">Membrane</location>
    </subcellularLocation>
    <subcellularLocation>
        <location evidence="1">Mitochondrion</location>
    </subcellularLocation>
</comment>
<dbReference type="GO" id="GO:0016020">
    <property type="term" value="C:membrane"/>
    <property type="evidence" value="ECO:0007669"/>
    <property type="project" value="UniProtKB-SubCell"/>
</dbReference>
<dbReference type="InterPro" id="IPR052374">
    <property type="entry name" value="SERAC1"/>
</dbReference>
<gene>
    <name evidence="7" type="ORF">R1flu_004353</name>
</gene>
<evidence type="ECO:0000313" key="7">
    <source>
        <dbReference type="EMBL" id="KAL2632874.1"/>
    </source>
</evidence>
<evidence type="ECO:0008006" key="9">
    <source>
        <dbReference type="Google" id="ProtNLM"/>
    </source>
</evidence>
<accession>A0ABD1YSZ8</accession>
<dbReference type="SUPFAM" id="SSF53474">
    <property type="entry name" value="alpha/beta-Hydrolases"/>
    <property type="match status" value="1"/>
</dbReference>
<name>A0ABD1YSZ8_9MARC</name>
<organism evidence="7 8">
    <name type="scientific">Riccia fluitans</name>
    <dbReference type="NCBI Taxonomy" id="41844"/>
    <lineage>
        <taxon>Eukaryota</taxon>
        <taxon>Viridiplantae</taxon>
        <taxon>Streptophyta</taxon>
        <taxon>Embryophyta</taxon>
        <taxon>Marchantiophyta</taxon>
        <taxon>Marchantiopsida</taxon>
        <taxon>Marchantiidae</taxon>
        <taxon>Marchantiales</taxon>
        <taxon>Ricciaceae</taxon>
        <taxon>Riccia</taxon>
    </lineage>
</organism>
<dbReference type="PANTHER" id="PTHR48182:SF2">
    <property type="entry name" value="PROTEIN SERAC1"/>
    <property type="match status" value="1"/>
</dbReference>
<dbReference type="InterPro" id="IPR029058">
    <property type="entry name" value="AB_hydrolase_fold"/>
</dbReference>
<evidence type="ECO:0000256" key="2">
    <source>
        <dbReference type="ARBA" id="ARBA00004240"/>
    </source>
</evidence>
<dbReference type="EMBL" id="JBHFFA010000003">
    <property type="protein sequence ID" value="KAL2632874.1"/>
    <property type="molecule type" value="Genomic_DNA"/>
</dbReference>
<proteinExistence type="predicted"/>
<keyword evidence="5" id="KW-0496">Mitochondrion</keyword>
<evidence type="ECO:0000256" key="5">
    <source>
        <dbReference type="ARBA" id="ARBA00023128"/>
    </source>
</evidence>
<evidence type="ECO:0000256" key="4">
    <source>
        <dbReference type="ARBA" id="ARBA00022824"/>
    </source>
</evidence>
<keyword evidence="4" id="KW-0256">Endoplasmic reticulum</keyword>
<comment type="caution">
    <text evidence="7">The sequence shown here is derived from an EMBL/GenBank/DDBJ whole genome shotgun (WGS) entry which is preliminary data.</text>
</comment>
<dbReference type="PANTHER" id="PTHR48182">
    <property type="entry name" value="PROTEIN SERAC1"/>
    <property type="match status" value="1"/>
</dbReference>
<dbReference type="GO" id="GO:0005783">
    <property type="term" value="C:endoplasmic reticulum"/>
    <property type="evidence" value="ECO:0007669"/>
    <property type="project" value="UniProtKB-SubCell"/>
</dbReference>
<dbReference type="GO" id="GO:0005739">
    <property type="term" value="C:mitochondrion"/>
    <property type="evidence" value="ECO:0007669"/>
    <property type="project" value="UniProtKB-SubCell"/>
</dbReference>